<evidence type="ECO:0000313" key="3">
    <source>
        <dbReference type="EMBL" id="RMX83957.1"/>
    </source>
</evidence>
<keyword evidence="1" id="KW-0472">Membrane</keyword>
<feature type="chain" id="PRO_5018083810" evidence="2">
    <location>
        <begin position="23"/>
        <end position="103"/>
    </location>
</feature>
<evidence type="ECO:0000256" key="1">
    <source>
        <dbReference type="SAM" id="Phobius"/>
    </source>
</evidence>
<proteinExistence type="predicted"/>
<dbReference type="OrthoDB" id="3640831at2759"/>
<dbReference type="VEuPathDB" id="FungiDB:BTJ68_09569"/>
<feature type="transmembrane region" description="Helical" evidence="1">
    <location>
        <begin position="64"/>
        <end position="84"/>
    </location>
</feature>
<accession>A0A3M6WZD4</accession>
<sequence length="103" mass="11643">MAKKPFLLQPLLHLAFFDLSITLSTHTMADQAPTQQSKADKFMRGAGEVRDTNLWGPAKWVVQLVQYMVAIIMITIGEGFKAIVTGQKPQGRRRARSEDRKEE</sequence>
<protein>
    <submittedName>
        <fullName evidence="3">Uncharacterized protein</fullName>
    </submittedName>
</protein>
<evidence type="ECO:0000256" key="2">
    <source>
        <dbReference type="SAM" id="SignalP"/>
    </source>
</evidence>
<organism evidence="3 4">
    <name type="scientific">Hortaea werneckii</name>
    <name type="common">Black yeast</name>
    <name type="synonym">Cladosporium werneckii</name>
    <dbReference type="NCBI Taxonomy" id="91943"/>
    <lineage>
        <taxon>Eukaryota</taxon>
        <taxon>Fungi</taxon>
        <taxon>Dikarya</taxon>
        <taxon>Ascomycota</taxon>
        <taxon>Pezizomycotina</taxon>
        <taxon>Dothideomycetes</taxon>
        <taxon>Dothideomycetidae</taxon>
        <taxon>Mycosphaerellales</taxon>
        <taxon>Teratosphaeriaceae</taxon>
        <taxon>Hortaea</taxon>
    </lineage>
</organism>
<feature type="signal peptide" evidence="2">
    <location>
        <begin position="1"/>
        <end position="22"/>
    </location>
</feature>
<gene>
    <name evidence="3" type="ORF">D0869_04923</name>
</gene>
<evidence type="ECO:0000313" key="4">
    <source>
        <dbReference type="Proteomes" id="UP000281245"/>
    </source>
</evidence>
<reference evidence="3 4" key="1">
    <citation type="journal article" date="2018" name="BMC Genomics">
        <title>Genomic evidence for intraspecific hybridization in a clonal and extremely halotolerant yeast.</title>
        <authorList>
            <person name="Gostincar C."/>
            <person name="Stajich J.E."/>
            <person name="Zupancic J."/>
            <person name="Zalar P."/>
            <person name="Gunde-Cimerman N."/>
        </authorList>
    </citation>
    <scope>NUCLEOTIDE SEQUENCE [LARGE SCALE GENOMIC DNA]</scope>
    <source>
        <strain evidence="3 4">EXF-6656</strain>
    </source>
</reference>
<keyword evidence="2" id="KW-0732">Signal</keyword>
<dbReference type="EMBL" id="QWIJ01000313">
    <property type="protein sequence ID" value="RMX83957.1"/>
    <property type="molecule type" value="Genomic_DNA"/>
</dbReference>
<name>A0A3M6WZD4_HORWE</name>
<keyword evidence="1" id="KW-0812">Transmembrane</keyword>
<keyword evidence="1" id="KW-1133">Transmembrane helix</keyword>
<dbReference type="AlphaFoldDB" id="A0A3M6WZD4"/>
<comment type="caution">
    <text evidence="3">The sequence shown here is derived from an EMBL/GenBank/DDBJ whole genome shotgun (WGS) entry which is preliminary data.</text>
</comment>
<dbReference type="Proteomes" id="UP000281245">
    <property type="component" value="Unassembled WGS sequence"/>
</dbReference>